<gene>
    <name evidence="1" type="ORF">CISG_07538</name>
</gene>
<protein>
    <submittedName>
        <fullName evidence="1">Uncharacterized protein</fullName>
    </submittedName>
</protein>
<reference evidence="2" key="1">
    <citation type="journal article" date="2010" name="Genome Res.">
        <title>Population genomic sequencing of Coccidioides fungi reveals recent hybridization and transposon control.</title>
        <authorList>
            <person name="Neafsey D.E."/>
            <person name="Barker B.M."/>
            <person name="Sharpton T.J."/>
            <person name="Stajich J.E."/>
            <person name="Park D.J."/>
            <person name="Whiston E."/>
            <person name="Hung C.-Y."/>
            <person name="McMahan C."/>
            <person name="White J."/>
            <person name="Sykes S."/>
            <person name="Heiman D."/>
            <person name="Young S."/>
            <person name="Zeng Q."/>
            <person name="Abouelleil A."/>
            <person name="Aftuck L."/>
            <person name="Bessette D."/>
            <person name="Brown A."/>
            <person name="FitzGerald M."/>
            <person name="Lui A."/>
            <person name="Macdonald J.P."/>
            <person name="Priest M."/>
            <person name="Orbach M.J."/>
            <person name="Galgiani J.N."/>
            <person name="Kirkland T.N."/>
            <person name="Cole G.T."/>
            <person name="Birren B.W."/>
            <person name="Henn M.R."/>
            <person name="Taylor J.W."/>
            <person name="Rounsley S.D."/>
        </authorList>
    </citation>
    <scope>NUCLEOTIDE SEQUENCE [LARGE SCALE GENOMIC DNA]</scope>
    <source>
        <strain evidence="2">RMSCC 3703</strain>
    </source>
</reference>
<accession>A0A0J8R448</accession>
<organism evidence="1 2">
    <name type="scientific">Coccidioides immitis RMSCC 3703</name>
    <dbReference type="NCBI Taxonomy" id="454286"/>
    <lineage>
        <taxon>Eukaryota</taxon>
        <taxon>Fungi</taxon>
        <taxon>Dikarya</taxon>
        <taxon>Ascomycota</taxon>
        <taxon>Pezizomycotina</taxon>
        <taxon>Eurotiomycetes</taxon>
        <taxon>Eurotiomycetidae</taxon>
        <taxon>Onygenales</taxon>
        <taxon>Onygenaceae</taxon>
        <taxon>Coccidioides</taxon>
    </lineage>
</organism>
<dbReference type="Proteomes" id="UP000054559">
    <property type="component" value="Unassembled WGS sequence"/>
</dbReference>
<dbReference type="EMBL" id="DS268171">
    <property type="protein sequence ID" value="KMU79175.1"/>
    <property type="molecule type" value="Genomic_DNA"/>
</dbReference>
<evidence type="ECO:0000313" key="1">
    <source>
        <dbReference type="EMBL" id="KMU79175.1"/>
    </source>
</evidence>
<dbReference type="AlphaFoldDB" id="A0A0J8R448"/>
<name>A0A0J8R448_COCIT</name>
<proteinExistence type="predicted"/>
<evidence type="ECO:0000313" key="2">
    <source>
        <dbReference type="Proteomes" id="UP000054559"/>
    </source>
</evidence>
<sequence>MSHPGVKSCLIINPDPVEFPSCFTDFKGGISRRARIKFSMFSSTDSM</sequence>